<evidence type="ECO:0000313" key="5">
    <source>
        <dbReference type="EMBL" id="KIE42209.1"/>
    </source>
</evidence>
<dbReference type="Gene3D" id="2.180.10.10">
    <property type="entry name" value="RHS repeat-associated core"/>
    <property type="match status" value="3"/>
</dbReference>
<dbReference type="EMBL" id="JXBL01000001">
    <property type="protein sequence ID" value="KIE42209.1"/>
    <property type="molecule type" value="Genomic_DNA"/>
</dbReference>
<dbReference type="Pfam" id="PF05593">
    <property type="entry name" value="RHS_repeat"/>
    <property type="match status" value="1"/>
</dbReference>
<feature type="signal peptide" evidence="2">
    <location>
        <begin position="1"/>
        <end position="22"/>
    </location>
</feature>
<feature type="domain" description="DUF6531" evidence="3">
    <location>
        <begin position="174"/>
        <end position="249"/>
    </location>
</feature>
<dbReference type="InterPro" id="IPR022385">
    <property type="entry name" value="Rhs_assc_core"/>
</dbReference>
<dbReference type="PRINTS" id="PR00394">
    <property type="entry name" value="RHSPROTEIN"/>
</dbReference>
<keyword evidence="2" id="KW-0732">Signal</keyword>
<evidence type="ECO:0000313" key="6">
    <source>
        <dbReference type="Proteomes" id="UP000031433"/>
    </source>
</evidence>
<dbReference type="InterPro" id="IPR006530">
    <property type="entry name" value="YD"/>
</dbReference>
<feature type="domain" description="Teneurin-like YD-shell" evidence="4">
    <location>
        <begin position="831"/>
        <end position="968"/>
    </location>
</feature>
<dbReference type="NCBIfam" id="TIGR03696">
    <property type="entry name" value="Rhs_assc_core"/>
    <property type="match status" value="1"/>
</dbReference>
<dbReference type="InterPro" id="IPR045351">
    <property type="entry name" value="DUF6531"/>
</dbReference>
<evidence type="ECO:0000256" key="2">
    <source>
        <dbReference type="SAM" id="SignalP"/>
    </source>
</evidence>
<name>A0A0C1TMS8_9BACT</name>
<proteinExistence type="predicted"/>
<accession>A0A0C1TMS8</accession>
<dbReference type="Pfam" id="PF25023">
    <property type="entry name" value="TEN_YD-shell"/>
    <property type="match status" value="2"/>
</dbReference>
<dbReference type="Proteomes" id="UP000031433">
    <property type="component" value="Unassembled WGS sequence"/>
</dbReference>
<feature type="chain" id="PRO_5002138827" evidence="2">
    <location>
        <begin position="23"/>
        <end position="1411"/>
    </location>
</feature>
<evidence type="ECO:0000259" key="4">
    <source>
        <dbReference type="Pfam" id="PF25023"/>
    </source>
</evidence>
<dbReference type="PANTHER" id="PTHR32305:SF15">
    <property type="entry name" value="PROTEIN RHSA-RELATED"/>
    <property type="match status" value="1"/>
</dbReference>
<dbReference type="NCBIfam" id="TIGR01643">
    <property type="entry name" value="YD_repeat_2x"/>
    <property type="match status" value="2"/>
</dbReference>
<organism evidence="5 6">
    <name type="scientific">Geobacter soli</name>
    <dbReference type="NCBI Taxonomy" id="1510391"/>
    <lineage>
        <taxon>Bacteria</taxon>
        <taxon>Pseudomonadati</taxon>
        <taxon>Thermodesulfobacteriota</taxon>
        <taxon>Desulfuromonadia</taxon>
        <taxon>Geobacterales</taxon>
        <taxon>Geobacteraceae</taxon>
        <taxon>Geobacter</taxon>
    </lineage>
</organism>
<keyword evidence="6" id="KW-1185">Reference proteome</keyword>
<dbReference type="InterPro" id="IPR031325">
    <property type="entry name" value="RHS_repeat"/>
</dbReference>
<feature type="domain" description="Teneurin-like YD-shell" evidence="4">
    <location>
        <begin position="1011"/>
        <end position="1280"/>
    </location>
</feature>
<dbReference type="Pfam" id="PF20148">
    <property type="entry name" value="DUF6531"/>
    <property type="match status" value="1"/>
</dbReference>
<dbReference type="InterPro" id="IPR056823">
    <property type="entry name" value="TEN-like_YD-shell"/>
</dbReference>
<sequence length="1411" mass="154746">MVHFSRCSSLLRVAFCTTFLSAMILFSDIRPVAAALSCNPQSGITTIGLEWVAKQCVPEGMTDSTSIYYENNMLECPGSSVSLYAWYGDTQGTPTNIINYAKSQGYKVFRNKEGSHIVAVHRYYTGLIDGKSMGSYAVGQVYTDIFKEALYPTNPVPDCKGREPDQCKLERQAGSTVNLSTGRLSHSQTVFSLSNSRSLSLGVTLYYRSSSPFAPSAIGNGWSHNYEATLAAGSGSAMVFWNQGVRTVYEKYNTTYISPKGDTSTLVKNADTTWTITELNGLTRTFGSDGRLTSIADRYNNSLTFAYANDKLTSVTDSTGRAVTFGYNATSGKLETITEPETTRVHTLAYPSGRLDTVTPPGNKGQWVYTYGTNGLLETKKDPENNLTRYTYHPDNRLKDATDPNNKPRAYAYPSPTGTAGKVPDAYPVQNVPVKQFNFTEKDGFGWTYTYDTLTMAERTATDPYGKSTTSYYNPDATLRARTVPFDGNVALTTFYTYDANGNLLTETDPVNIAAYTNPTIDPQTVNIASLASRTPPIKTAMSYTYDTAASYYQVKTITDHRGTTPLTTTYDRYTEPDGQGGTWLVTRTTAPGETSGTYLVSYQRQNQNGTLAGTTDANGNTTTYSYYPVDTATIANGTAGMLQTMTTPDGIKLTYTAYDKNGNPTEYKVTGTDNADVPVKTTQEYNSQNLISSLLRESTVQPARFPANLTAFGYDNNGNQSSVIDAEGHPTTYTYTYQGQLSEIIDARNTSTTFDYSGSGCSSCSSGVDKLTAVRDANHIANNQAGTVYTYDKVGRLETETDPLGKKLRYTYYDGGLPKEKYDATAGEPGTLLVTHYYNGRGQLTEKRYADNTSVAFTYKPNGWLETAENRAGTTVTFSYTYDYHANGRLKSVTDSNGRVIFYDEYFAGGQRKKVTYFPTTPDQRIIRYDYDANRPWHIVAPAGTFTYGYDERGRLDSLEYPNTVTAAYDFDDLDRLTALNHGTAGGTTIVANGYPEHDRVGNITARTGDLAATYVYDELYRLTDAVTAKGTEKFTYDDVGNRQTGPGPRDTAYEHNAANQMTRGRTLGFDYDNAGNQTTRTIGNAPDKSWVLTWDYENRLTRVEKTKGAETRTTTFKYDPFGRRIEKKHTTTKGQITKTITTTYVYDEEDIILEITNDGTTATKTFYTHGPGMDEPLALERGGSHYYYHADHLGSIMAITDSAGNVVQSYRYDTFGTPKATTTFQNGYLFTGREWDKETNLYFYRARYYDPMVGKFISKDPAGFVDGPNLYSYVQNNPINLTDPSGLESAGYGGWEAQFIGGYGESTVSCCDGQKLHQLKYRKVCLGAGFTAGVSGGVAIGSQGASCKNPPRYIGGAEFGFPIFGALGGEGGYGVGSGFFAGASAGVGGKVTACFYWLVSNTEKGCCGQ</sequence>
<protein>
    <submittedName>
        <fullName evidence="5">Uncharacterized protein</fullName>
    </submittedName>
</protein>
<reference evidence="5 6" key="1">
    <citation type="submission" date="2015-01" db="EMBL/GenBank/DDBJ databases">
        <title>Genome sequence of the anaerobic bacterium Geobacter soli GSS01, a dissimilatory Fe(III) reducer from soil.</title>
        <authorList>
            <person name="Yang G."/>
            <person name="Zhou S."/>
        </authorList>
    </citation>
    <scope>NUCLEOTIDE SEQUENCE [LARGE SCALE GENOMIC DNA]</scope>
    <source>
        <strain evidence="5 6">GSS01</strain>
    </source>
</reference>
<gene>
    <name evidence="5" type="ORF">SE37_06020</name>
</gene>
<dbReference type="InterPro" id="IPR050708">
    <property type="entry name" value="T6SS_VgrG/RHS"/>
</dbReference>
<evidence type="ECO:0000256" key="1">
    <source>
        <dbReference type="ARBA" id="ARBA00022737"/>
    </source>
</evidence>
<comment type="caution">
    <text evidence="5">The sequence shown here is derived from an EMBL/GenBank/DDBJ whole genome shotgun (WGS) entry which is preliminary data.</text>
</comment>
<keyword evidence="1" id="KW-0677">Repeat</keyword>
<dbReference type="PANTHER" id="PTHR32305">
    <property type="match status" value="1"/>
</dbReference>
<evidence type="ECO:0000259" key="3">
    <source>
        <dbReference type="Pfam" id="PF20148"/>
    </source>
</evidence>